<dbReference type="RefSeq" id="XP_024579725.1">
    <property type="nucleotide sequence ID" value="XM_024729338.1"/>
</dbReference>
<dbReference type="AlphaFoldDB" id="A0A0P1AQA0"/>
<feature type="compositionally biased region" description="Acidic residues" evidence="2">
    <location>
        <begin position="1164"/>
        <end position="1175"/>
    </location>
</feature>
<evidence type="ECO:0000313" key="4">
    <source>
        <dbReference type="Proteomes" id="UP000054928"/>
    </source>
</evidence>
<evidence type="ECO:0000313" key="3">
    <source>
        <dbReference type="EMBL" id="CEG43356.1"/>
    </source>
</evidence>
<feature type="region of interest" description="Disordered" evidence="2">
    <location>
        <begin position="861"/>
        <end position="882"/>
    </location>
</feature>
<keyword evidence="1" id="KW-0175">Coiled coil</keyword>
<dbReference type="EMBL" id="CCYD01000653">
    <property type="protein sequence ID" value="CEG43356.1"/>
    <property type="molecule type" value="Genomic_DNA"/>
</dbReference>
<evidence type="ECO:0000256" key="2">
    <source>
        <dbReference type="SAM" id="MobiDB-lite"/>
    </source>
</evidence>
<reference evidence="4" key="1">
    <citation type="submission" date="2014-09" db="EMBL/GenBank/DDBJ databases">
        <authorList>
            <person name="Sharma Rahul"/>
            <person name="Thines Marco"/>
        </authorList>
    </citation>
    <scope>NUCLEOTIDE SEQUENCE [LARGE SCALE GENOMIC DNA]</scope>
</reference>
<dbReference type="GeneID" id="36408611"/>
<protein>
    <submittedName>
        <fullName evidence="3">Uncharacterized protein</fullName>
    </submittedName>
</protein>
<dbReference type="PANTHER" id="PTHR47057">
    <property type="entry name" value="AFADIN/ALPHA-ACTININ-BINDING"/>
    <property type="match status" value="1"/>
</dbReference>
<dbReference type="Proteomes" id="UP000054928">
    <property type="component" value="Unassembled WGS sequence"/>
</dbReference>
<organism evidence="3 4">
    <name type="scientific">Plasmopara halstedii</name>
    <name type="common">Downy mildew of sunflower</name>
    <dbReference type="NCBI Taxonomy" id="4781"/>
    <lineage>
        <taxon>Eukaryota</taxon>
        <taxon>Sar</taxon>
        <taxon>Stramenopiles</taxon>
        <taxon>Oomycota</taxon>
        <taxon>Peronosporomycetes</taxon>
        <taxon>Peronosporales</taxon>
        <taxon>Peronosporaceae</taxon>
        <taxon>Plasmopara</taxon>
    </lineage>
</organism>
<feature type="coiled-coil region" evidence="1">
    <location>
        <begin position="172"/>
        <end position="206"/>
    </location>
</feature>
<sequence>MNEARENFRDKGYSVDLSSLFHQTKRPCAEDTTVENDMKITDESSANASPQNNLTLPSTVASPWRLPRNQTLMEIQTYLNEQLQHVMALSSMFGPRYHGPENDTRRYLTRANDAKDDIEKVCTLDLTEVRSLTAVEAMQQTEEQIKAECEVRELMDLVSYLLYVLNRELDHQNQLSENLSRAEKLLERKNNIVQALTADLKTIKRDLALRENSYRAKEQDFIAERKSLQTTKKTLEMSCARLQGVETAFKAHLKRKDVEYSRLRKKLEDVIVRAAKEKQGIAITKVLNGARELKKASSANLSKESMLTCQILDNLERKKAELLLDYEALAKSYDTVQNHLASLTSQYKKAVRLFLAQKNFVADAEELNKLASSPIDDFVPTPFNMATKNSIPGYIFAAMEVLQEKLKQLEHVIRNEVPYAEAKNDKEVIKRLQEKLDDAHSIINDQDQLLQASLIPHAPNTKVCDGKIQYGAKWVELKNATFEGSIRSSPDAVIEEEVKQEKYELALIRQNLEKERQLLQEQAVKLDKDRLEFEITKRDQFFGYSRDAALPQNCEQTSPSLNHGARSSLKRQRRAQHLEVENSHSSFDIPISATPDTAALLQKIGVNVPIEKSFALSAKHFGAVCVCVWSHDCKLNGMITNPTRMTFCGLSSFFKTENWRLLWILQSDGYRAGQIGKERASNQVNSIDETTSHLALQSGATFDSLKLAAITATDKMTFCVGKEDAMEWWDDRCEAEMDEKDPLYDTFDEETESLAISFSMKSQQDLSREFLWNGTSEKDRGQEASALQLMLPPIQVDTCANCSLQWNLISPCSDSASPCPSVTATFASASHLSPESHSWISKDELESINARVIAAKEVANEQASVKSDEGGAEEPIPCQSDTEISLPVNKTLAKPHTTNSAVGSSDTYIELANDTSDINDEADFQVSARQSSLSSHETINADWRRQNVRTCPFSCVRTAGMPVALPHVTSRLQNESVGHEDNGDFSSDDEDFIPELHCHRASEAKPFVTCRWRRMKNGTPTNNRLSMSFKSQAMMTKRLLEAKSKLNSGIRLLRSGLIASTVESEKSHLDSFVCEEIKSVWDGQHQELTSLSDILTQPRFKDTAGGCSMDPVTAPLPPTRKQQVRASVIKAAKLVNDASAKAARKLKSRSDRAAHLTRQKFASETEEEDNELFIS</sequence>
<evidence type="ECO:0000256" key="1">
    <source>
        <dbReference type="SAM" id="Coils"/>
    </source>
</evidence>
<keyword evidence="4" id="KW-1185">Reference proteome</keyword>
<proteinExistence type="predicted"/>
<feature type="region of interest" description="Disordered" evidence="2">
    <location>
        <begin position="1146"/>
        <end position="1175"/>
    </location>
</feature>
<accession>A0A0P1AQA0</accession>
<name>A0A0P1AQA0_PLAHL</name>
<dbReference type="PANTHER" id="PTHR47057:SF1">
    <property type="entry name" value="AFADIN_ALPHA-ACTININ-BINDING PROTEIN"/>
    <property type="match status" value="1"/>
</dbReference>
<dbReference type="OrthoDB" id="72253at2759"/>